<sequence length="1151" mass="124087">MDHVLSIHKSSSLDSTSHSPTGGGTVPTQNDYLLLPVSAHSDSQLGLVTSDTPLHAAGVKVKNIAQDPWCNHSDISNIVSKIKESNTNNKDNLVLHGSVEKKISPSFLRASSFFQDTSGQYSIDNPSYAGGGWGSVGGVITSVIGLDTLFSGNWTSPGHVAHDYRGVFVSNSADIGNNMIGRPLNDAENQKYGDIVHDRVKHCIKHMGFKNGPSQGWDEAMGIILPDLAHSQAAKDYLNSLYQSALNMPISDNALNADMNALANKQASMFEIRSDVTHSAAEQEVIAGFYKNLANYSASDGQIHRWEDALANGSATYDSMRDVIGHGGEARNGVIGLYSRLANVSVSEGQIQGWQNVLANGSATYDSMRDAIGHGGETRNGIIGLYSGLANVSVSEGQIQGWQNVLANGSATYDSMRDAIGHGGEARNGIIGLYSGLANVSVSEGQIQGWQNVLANGSATYDSMRDVIGHGGEARNAIIGLYSSLANVTATEQDIQNWQGVLANGSATYDSMRYGISHGWEAQGAITGLYSSLTNAAATEQDVQSWQGVLANGSATYDSMRYGIAHGWEAQGSITGLYASLANVTATEQDIQNWQSALANGSATYDSMRYDISHGWEAQGAITGLYSSLTNVAATEQDVQSWQGYLANGSATYEKMRYTIGHGWEASNAIAGLYSSLANVTASEDQIHSWQEGLGNGSDKYSDVRYEIGHGWETRAAINGFYSSFANVTASEAQIKSWQDGLGNGSITYNDVKYDIGHGWEAGLALKTTFQFTTGEQMDDATLKQYEDNMTASGSLNTTDSEIVHSSLALTQLQTVYDEWGQLPPDSGALQNAEIAIYNLSHAWIVVAQQKTSDWVAEASAYQAIAGTASYGQLVENISISMQQATSLLASALSDPLMNAASTSEDFRNIVVKGGASLFEAVIDQEDVENNIQAVRQEGDGTPCEPANFKKAHSQDVLNCQIAAVNATPGLYMAGQATDKWANGIQWRSAGGNPQQQGNPFEVWDAQRLKKEGYEWLADYNADRSNWKAFDAWDSNTQVAVSDKTIDLKASSYQVMYKIQGRLLSDVEAMLRYQRDGGFYRYNDDSGKVGKQVSFERDNISHYVLDLGVPSEPTADQWKAICLALQKAKKRVALQPDTAMKTIDFQVKDVI</sequence>
<dbReference type="EMBL" id="BLJP01000011">
    <property type="protein sequence ID" value="GFE94325.1"/>
    <property type="molecule type" value="Genomic_DNA"/>
</dbReference>
<dbReference type="Gene3D" id="3.40.1350.110">
    <property type="match status" value="1"/>
</dbReference>
<organism evidence="3 4">
    <name type="scientific">Acetobacter persici</name>
    <dbReference type="NCBI Taxonomy" id="1076596"/>
    <lineage>
        <taxon>Bacteria</taxon>
        <taxon>Pseudomonadati</taxon>
        <taxon>Pseudomonadota</taxon>
        <taxon>Alphaproteobacteria</taxon>
        <taxon>Acetobacterales</taxon>
        <taxon>Acetobacteraceae</taxon>
        <taxon>Acetobacter</taxon>
    </lineage>
</organism>
<dbReference type="CDD" id="cd13444">
    <property type="entry name" value="CDI_toxin_EC869_like"/>
    <property type="match status" value="1"/>
</dbReference>
<reference evidence="3 4" key="1">
    <citation type="journal article" date="2020" name="Cell Rep.">
        <title>Local necrotic cells trigger systemic immune activation via gut microbiome dysbiosis in Drosophila.</title>
        <authorList>
            <person name="Kosakamoto H."/>
            <person name="Yamauchi T."/>
            <person name="Akuzawa-Tokita Y."/>
            <person name="Nishimura K."/>
            <person name="Soga T."/>
            <person name="Murakami T."/>
            <person name="Mori H."/>
            <person name="Yamamoto K."/>
            <person name="Miyazaki R."/>
            <person name="Koto A."/>
            <person name="Miura M."/>
            <person name="Obata F."/>
        </authorList>
    </citation>
    <scope>NUCLEOTIDE SEQUENCE [LARGE SCALE GENOMIC DNA]</scope>
    <source>
        <strain evidence="3 4">Ai</strain>
    </source>
</reference>
<accession>A0A6V8IGB8</accession>
<feature type="domain" description="CdiA toxin EC869-like" evidence="2">
    <location>
        <begin position="997"/>
        <end position="1131"/>
    </location>
</feature>
<comment type="caution">
    <text evidence="3">The sequence shown here is derived from an EMBL/GenBank/DDBJ whole genome shotgun (WGS) entry which is preliminary data.</text>
</comment>
<dbReference type="AlphaFoldDB" id="A0A6V8IGB8"/>
<dbReference type="Pfam" id="PF21111">
    <property type="entry name" value="CDI_toxin_EC869_like"/>
    <property type="match status" value="1"/>
</dbReference>
<proteinExistence type="predicted"/>
<dbReference type="InterPro" id="IPR033799">
    <property type="entry name" value="CdiA_EC869-like"/>
</dbReference>
<evidence type="ECO:0000313" key="3">
    <source>
        <dbReference type="EMBL" id="GFE94325.1"/>
    </source>
</evidence>
<evidence type="ECO:0000256" key="1">
    <source>
        <dbReference type="SAM" id="MobiDB-lite"/>
    </source>
</evidence>
<dbReference type="GO" id="GO:0004530">
    <property type="term" value="F:deoxyribonuclease I activity"/>
    <property type="evidence" value="ECO:0007669"/>
    <property type="project" value="InterPro"/>
</dbReference>
<evidence type="ECO:0000313" key="4">
    <source>
        <dbReference type="Proteomes" id="UP000548726"/>
    </source>
</evidence>
<dbReference type="RefSeq" id="WP_202205814.1">
    <property type="nucleotide sequence ID" value="NZ_BLJP01000011.1"/>
</dbReference>
<feature type="region of interest" description="Disordered" evidence="1">
    <location>
        <begin position="1"/>
        <end position="30"/>
    </location>
</feature>
<keyword evidence="4" id="KW-1185">Reference proteome</keyword>
<dbReference type="Proteomes" id="UP000548726">
    <property type="component" value="Unassembled WGS sequence"/>
</dbReference>
<evidence type="ECO:0000259" key="2">
    <source>
        <dbReference type="Pfam" id="PF21111"/>
    </source>
</evidence>
<feature type="compositionally biased region" description="Low complexity" evidence="1">
    <location>
        <begin position="7"/>
        <end position="19"/>
    </location>
</feature>
<gene>
    <name evidence="3" type="ORF">DmAi_23840</name>
</gene>
<name>A0A6V8IGB8_9PROT</name>
<protein>
    <recommendedName>
        <fullName evidence="2">CdiA toxin EC869-like domain-containing protein</fullName>
    </recommendedName>
</protein>